<keyword evidence="7" id="KW-0472">Membrane</keyword>
<keyword evidence="7" id="KW-1133">Transmembrane helix</keyword>
<dbReference type="GO" id="GO:0006508">
    <property type="term" value="P:proteolysis"/>
    <property type="evidence" value="ECO:0007669"/>
    <property type="project" value="UniProtKB-KW"/>
</dbReference>
<dbReference type="Proteomes" id="UP000028492">
    <property type="component" value="Chromosome"/>
</dbReference>
<evidence type="ECO:0000313" key="10">
    <source>
        <dbReference type="Proteomes" id="UP000028492"/>
    </source>
</evidence>
<proteinExistence type="inferred from homology"/>
<organism evidence="9 10">
    <name type="scientific">Amycolatopsis japonica</name>
    <dbReference type="NCBI Taxonomy" id="208439"/>
    <lineage>
        <taxon>Bacteria</taxon>
        <taxon>Bacillati</taxon>
        <taxon>Actinomycetota</taxon>
        <taxon>Actinomycetes</taxon>
        <taxon>Pseudonocardiales</taxon>
        <taxon>Pseudonocardiaceae</taxon>
        <taxon>Amycolatopsis</taxon>
        <taxon>Amycolatopsis japonica group</taxon>
    </lineage>
</organism>
<dbReference type="KEGG" id="aja:AJAP_38240"/>
<evidence type="ECO:0000256" key="6">
    <source>
        <dbReference type="RuleBase" id="RU003983"/>
    </source>
</evidence>
<keyword evidence="3 6" id="KW-0378">Hydrolase</keyword>
<evidence type="ECO:0000259" key="8">
    <source>
        <dbReference type="Pfam" id="PF01435"/>
    </source>
</evidence>
<feature type="transmembrane region" description="Helical" evidence="7">
    <location>
        <begin position="283"/>
        <end position="312"/>
    </location>
</feature>
<dbReference type="eggNOG" id="COG0501">
    <property type="taxonomic scope" value="Bacteria"/>
</dbReference>
<accession>A0A075V7H2</accession>
<feature type="transmembrane region" description="Helical" evidence="7">
    <location>
        <begin position="34"/>
        <end position="58"/>
    </location>
</feature>
<evidence type="ECO:0000256" key="1">
    <source>
        <dbReference type="ARBA" id="ARBA00022670"/>
    </source>
</evidence>
<dbReference type="Pfam" id="PF01435">
    <property type="entry name" value="Peptidase_M48"/>
    <property type="match status" value="1"/>
</dbReference>
<evidence type="ECO:0000256" key="5">
    <source>
        <dbReference type="ARBA" id="ARBA00023049"/>
    </source>
</evidence>
<dbReference type="GO" id="GO:0046872">
    <property type="term" value="F:metal ion binding"/>
    <property type="evidence" value="ECO:0007669"/>
    <property type="project" value="UniProtKB-KW"/>
</dbReference>
<evidence type="ECO:0000256" key="4">
    <source>
        <dbReference type="ARBA" id="ARBA00022833"/>
    </source>
</evidence>
<keyword evidence="2" id="KW-0479">Metal-binding</keyword>
<sequence>MTAALALLLGAALTGWFTPALLNRINPARTDPSALLVAWLLAAVGVLAATIAGTVLLLSPGHGAGTTVMSIVNECLAAISHGTPPRAEVFAGLAGIALVSLLTLRFAVIVVQFARRRARTRRQHLETLQMAARCDDHCPRTWWLDHDEPMAFSYAYRRGVIVATEGLERHLSAAEVAAVLAHERAHLRGKHHHVITWVDALAKALPFLPLFREAPSAVRMLVELAADVAAVREHGAATVRTALLSVAGHGTPDGTLAMGGGGVELRLAALTNGGAPAGRAKRILACALAAATMTTLPMFTGAGVLLSVAVVACPLTGA</sequence>
<evidence type="ECO:0000313" key="9">
    <source>
        <dbReference type="EMBL" id="AIG80434.1"/>
    </source>
</evidence>
<reference evidence="9 10" key="1">
    <citation type="journal article" date="2014" name="J. Biotechnol.">
        <title>Complete genome sequence of the actinobacterium Amycolatopsis japonica MG417-CF17(T) (=DSM 44213T) producing (S,S)-N,N'-ethylenediaminedisuccinic acid.</title>
        <authorList>
            <person name="Stegmann E."/>
            <person name="Albersmeier A."/>
            <person name="Spohn M."/>
            <person name="Gert H."/>
            <person name="Weber T."/>
            <person name="Wohlleben W."/>
            <person name="Kalinowski J."/>
            <person name="Ruckert C."/>
        </authorList>
    </citation>
    <scope>NUCLEOTIDE SEQUENCE [LARGE SCALE GENOMIC DNA]</scope>
    <source>
        <strain evidence="10">MG417-CF17 (DSM 44213)</strain>
    </source>
</reference>
<dbReference type="HOGENOM" id="CLU_056335_0_0_11"/>
<gene>
    <name evidence="9" type="ORF">AJAP_38240</name>
</gene>
<keyword evidence="1 6" id="KW-0645">Protease</keyword>
<name>A0A075V7H2_9PSEU</name>
<protein>
    <recommendedName>
        <fullName evidence="8">Peptidase M48 domain-containing protein</fullName>
    </recommendedName>
</protein>
<dbReference type="Gene3D" id="3.30.2010.10">
    <property type="entry name" value="Metalloproteases ('zincins'), catalytic domain"/>
    <property type="match status" value="1"/>
</dbReference>
<dbReference type="InterPro" id="IPR001915">
    <property type="entry name" value="Peptidase_M48"/>
</dbReference>
<dbReference type="PANTHER" id="PTHR34978:SF3">
    <property type="entry name" value="SLR0241 PROTEIN"/>
    <property type="match status" value="1"/>
</dbReference>
<keyword evidence="4 6" id="KW-0862">Zinc</keyword>
<evidence type="ECO:0000256" key="3">
    <source>
        <dbReference type="ARBA" id="ARBA00022801"/>
    </source>
</evidence>
<keyword evidence="10" id="KW-1185">Reference proteome</keyword>
<dbReference type="EMBL" id="CP008953">
    <property type="protein sequence ID" value="AIG80434.1"/>
    <property type="molecule type" value="Genomic_DNA"/>
</dbReference>
<dbReference type="STRING" id="208439.AJAP_38240"/>
<keyword evidence="5 6" id="KW-0482">Metalloprotease</keyword>
<evidence type="ECO:0000256" key="7">
    <source>
        <dbReference type="SAM" id="Phobius"/>
    </source>
</evidence>
<dbReference type="RefSeq" id="WP_038520444.1">
    <property type="nucleotide sequence ID" value="NZ_CP008953.1"/>
</dbReference>
<evidence type="ECO:0000256" key="2">
    <source>
        <dbReference type="ARBA" id="ARBA00022723"/>
    </source>
</evidence>
<dbReference type="GO" id="GO:0004222">
    <property type="term" value="F:metalloendopeptidase activity"/>
    <property type="evidence" value="ECO:0007669"/>
    <property type="project" value="InterPro"/>
</dbReference>
<comment type="cofactor">
    <cofactor evidence="6">
        <name>Zn(2+)</name>
        <dbReference type="ChEBI" id="CHEBI:29105"/>
    </cofactor>
    <text evidence="6">Binds 1 zinc ion per subunit.</text>
</comment>
<dbReference type="AlphaFoldDB" id="A0A075V7H2"/>
<dbReference type="CDD" id="cd07326">
    <property type="entry name" value="M56_BlaR1_MecR1_like"/>
    <property type="match status" value="1"/>
</dbReference>
<dbReference type="PANTHER" id="PTHR34978">
    <property type="entry name" value="POSSIBLE SENSOR-TRANSDUCER PROTEIN BLAR"/>
    <property type="match status" value="1"/>
</dbReference>
<dbReference type="InterPro" id="IPR052173">
    <property type="entry name" value="Beta-lactam_resp_regulator"/>
</dbReference>
<comment type="similarity">
    <text evidence="6">Belongs to the peptidase M48 family.</text>
</comment>
<feature type="domain" description="Peptidase M48" evidence="8">
    <location>
        <begin position="141"/>
        <end position="203"/>
    </location>
</feature>
<feature type="transmembrane region" description="Helical" evidence="7">
    <location>
        <begin position="89"/>
        <end position="114"/>
    </location>
</feature>
<keyword evidence="7" id="KW-0812">Transmembrane</keyword>